<gene>
    <name evidence="6" type="ORF">RNZ46_13970</name>
</gene>
<evidence type="ECO:0000259" key="5">
    <source>
        <dbReference type="Pfam" id="PF00561"/>
    </source>
</evidence>
<dbReference type="InterPro" id="IPR012020">
    <property type="entry name" value="ABHD4"/>
</dbReference>
<dbReference type="InterPro" id="IPR000952">
    <property type="entry name" value="AB_hydrolase_4_CS"/>
</dbReference>
<keyword evidence="2" id="KW-0719">Serine esterase</keyword>
<dbReference type="RefSeq" id="WP_316982783.1">
    <property type="nucleotide sequence ID" value="NZ_CP136521.1"/>
</dbReference>
<organism evidence="6 7">
    <name type="scientific">Hwangdonia lutea</name>
    <dbReference type="NCBI Taxonomy" id="3075823"/>
    <lineage>
        <taxon>Bacteria</taxon>
        <taxon>Pseudomonadati</taxon>
        <taxon>Bacteroidota</taxon>
        <taxon>Flavobacteriia</taxon>
        <taxon>Flavobacteriales</taxon>
        <taxon>Flavobacteriaceae</taxon>
        <taxon>Hwangdonia</taxon>
    </lineage>
</organism>
<accession>A0AA97HQM4</accession>
<keyword evidence="7" id="KW-1185">Reference proteome</keyword>
<dbReference type="KEGG" id="hws:RNZ46_13970"/>
<feature type="active site" description="Charge relay system" evidence="4">
    <location>
        <position position="296"/>
    </location>
</feature>
<evidence type="ECO:0000256" key="1">
    <source>
        <dbReference type="ARBA" id="ARBA00010884"/>
    </source>
</evidence>
<dbReference type="InterPro" id="IPR000073">
    <property type="entry name" value="AB_hydrolase_1"/>
</dbReference>
<name>A0AA97HQM4_9FLAO</name>
<dbReference type="Gene3D" id="3.40.50.1820">
    <property type="entry name" value="alpha/beta hydrolase"/>
    <property type="match status" value="1"/>
</dbReference>
<dbReference type="EMBL" id="CP136521">
    <property type="protein sequence ID" value="WOD43095.1"/>
    <property type="molecule type" value="Genomic_DNA"/>
</dbReference>
<dbReference type="PANTHER" id="PTHR10794">
    <property type="entry name" value="ABHYDROLASE DOMAIN-CONTAINING PROTEIN"/>
    <property type="match status" value="1"/>
</dbReference>
<sequence length="322" mass="36750">MPIIKPTYKPPFYFKNGFISTVYSGLFRRVNSINQKRERITLTDGDFIDLDWSFSKEKTNKLIIILHGLEGNAQRPYMTGTAKLFNNHAVDAVCVNFRGCSGEANLKYRSYHSGATDDLIEIIQHIISTKHYADIYLKGFSLGGNVILKYLGEGNKIPQQIKAAIAVSVPCYLKGSAKELHTFKNILYHDRFKRHLVKNLKNKQLQFSDLLSVEAIKSIKTLSDFDNVYTSKAHGFKDALDYYEKSSSLQFLPHIKTPTLIINALNDSFLSPECYPVKEAKANQYLHLEMPNHGGHVGFIDKKNVYYNEQRALEFIKSLLKK</sequence>
<feature type="active site" description="Charge relay system" evidence="4">
    <location>
        <position position="267"/>
    </location>
</feature>
<feature type="active site" description="Charge relay system" evidence="4">
    <location>
        <position position="141"/>
    </location>
</feature>
<evidence type="ECO:0000313" key="7">
    <source>
        <dbReference type="Proteomes" id="UP001302486"/>
    </source>
</evidence>
<evidence type="ECO:0000313" key="6">
    <source>
        <dbReference type="EMBL" id="WOD43095.1"/>
    </source>
</evidence>
<dbReference type="PIRSF" id="PIRSF005211">
    <property type="entry name" value="Ab_hydro_YheT"/>
    <property type="match status" value="1"/>
</dbReference>
<dbReference type="Pfam" id="PF00561">
    <property type="entry name" value="Abhydrolase_1"/>
    <property type="match status" value="1"/>
</dbReference>
<protein>
    <submittedName>
        <fullName evidence="6">Alpha/beta fold hydrolase</fullName>
    </submittedName>
</protein>
<dbReference type="GO" id="GO:0047372">
    <property type="term" value="F:monoacylglycerol lipase activity"/>
    <property type="evidence" value="ECO:0007669"/>
    <property type="project" value="TreeGrafter"/>
</dbReference>
<dbReference type="PROSITE" id="PS01133">
    <property type="entry name" value="UPF0017"/>
    <property type="match status" value="1"/>
</dbReference>
<dbReference type="AlphaFoldDB" id="A0AA97HQM4"/>
<dbReference type="InterPro" id="IPR029058">
    <property type="entry name" value="AB_hydrolase_fold"/>
</dbReference>
<dbReference type="GO" id="GO:0034338">
    <property type="term" value="F:short-chain carboxylesterase activity"/>
    <property type="evidence" value="ECO:0007669"/>
    <property type="project" value="TreeGrafter"/>
</dbReference>
<dbReference type="InterPro" id="IPR050960">
    <property type="entry name" value="AB_hydrolase_4_sf"/>
</dbReference>
<reference evidence="7" key="1">
    <citation type="submission" date="2024-06" db="EMBL/GenBank/DDBJ databases">
        <title>Hwangdonia haimaensis gen. nov., sp. nov., a member of the family Flavobacteriaceae isolated from the haima cold seep.</title>
        <authorList>
            <person name="Li J."/>
        </authorList>
    </citation>
    <scope>NUCLEOTIDE SEQUENCE [LARGE SCALE GENOMIC DNA]</scope>
    <source>
        <strain evidence="7">SCSIO 19198</strain>
    </source>
</reference>
<proteinExistence type="inferred from homology"/>
<keyword evidence="3 6" id="KW-0378">Hydrolase</keyword>
<feature type="domain" description="AB hydrolase-1" evidence="5">
    <location>
        <begin position="62"/>
        <end position="302"/>
    </location>
</feature>
<evidence type="ECO:0000256" key="2">
    <source>
        <dbReference type="ARBA" id="ARBA00022487"/>
    </source>
</evidence>
<dbReference type="SUPFAM" id="SSF53474">
    <property type="entry name" value="alpha/beta-Hydrolases"/>
    <property type="match status" value="1"/>
</dbReference>
<evidence type="ECO:0000256" key="3">
    <source>
        <dbReference type="ARBA" id="ARBA00022801"/>
    </source>
</evidence>
<comment type="similarity">
    <text evidence="1">Belongs to the AB hydrolase superfamily. AB hydrolase 4 family.</text>
</comment>
<dbReference type="PANTHER" id="PTHR10794:SF94">
    <property type="entry name" value="ESTERASE YHET-RELATED"/>
    <property type="match status" value="1"/>
</dbReference>
<evidence type="ECO:0000256" key="4">
    <source>
        <dbReference type="PIRSR" id="PIRSR005211-1"/>
    </source>
</evidence>
<dbReference type="Proteomes" id="UP001302486">
    <property type="component" value="Chromosome"/>
</dbReference>